<reference evidence="1" key="1">
    <citation type="journal article" date="2020" name="Nature">
        <title>Giant virus diversity and host interactions through global metagenomics.</title>
        <authorList>
            <person name="Schulz F."/>
            <person name="Roux S."/>
            <person name="Paez-Espino D."/>
            <person name="Jungbluth S."/>
            <person name="Walsh D.A."/>
            <person name="Denef V.J."/>
            <person name="McMahon K.D."/>
            <person name="Konstantinidis K.T."/>
            <person name="Eloe-Fadrosh E.A."/>
            <person name="Kyrpides N.C."/>
            <person name="Woyke T."/>
        </authorList>
    </citation>
    <scope>NUCLEOTIDE SEQUENCE</scope>
    <source>
        <strain evidence="1">GVMAG-M-3300023174-24</strain>
    </source>
</reference>
<accession>A0A6C0DJZ3</accession>
<sequence length="93" mass="11092">MKFISMLTYAFMLSPFSANQHTPKLCINCKFFRKDFFTRSKFGQCSMFPIEPESEYYLVNGKPDDHDNIYLYCSVSRKFENMCGKEGKYYEEK</sequence>
<name>A0A6C0DJZ3_9ZZZZ</name>
<dbReference type="AlphaFoldDB" id="A0A6C0DJZ3"/>
<dbReference type="EMBL" id="MN739632">
    <property type="protein sequence ID" value="QHT17246.1"/>
    <property type="molecule type" value="Genomic_DNA"/>
</dbReference>
<proteinExistence type="predicted"/>
<evidence type="ECO:0000313" key="1">
    <source>
        <dbReference type="EMBL" id="QHT17246.1"/>
    </source>
</evidence>
<protein>
    <submittedName>
        <fullName evidence="1">Uncharacterized protein</fullName>
    </submittedName>
</protein>
<organism evidence="1">
    <name type="scientific">viral metagenome</name>
    <dbReference type="NCBI Taxonomy" id="1070528"/>
    <lineage>
        <taxon>unclassified sequences</taxon>
        <taxon>metagenomes</taxon>
        <taxon>organismal metagenomes</taxon>
    </lineage>
</organism>